<evidence type="ECO:0000313" key="2">
    <source>
        <dbReference type="Proteomes" id="UP000262172"/>
    </source>
</evidence>
<protein>
    <recommendedName>
        <fullName evidence="3">Flagellar protein FlgN</fullName>
    </recommendedName>
</protein>
<dbReference type="OrthoDB" id="5195569at2"/>
<proteinExistence type="predicted"/>
<gene>
    <name evidence="1" type="ORF">DY023_16250</name>
</gene>
<evidence type="ECO:0008006" key="3">
    <source>
        <dbReference type="Google" id="ProtNLM"/>
    </source>
</evidence>
<comment type="caution">
    <text evidence="1">The sequence shown here is derived from an EMBL/GenBank/DDBJ whole genome shotgun (WGS) entry which is preliminary data.</text>
</comment>
<keyword evidence="2" id="KW-1185">Reference proteome</keyword>
<evidence type="ECO:0000313" key="1">
    <source>
        <dbReference type="EMBL" id="REJ03875.1"/>
    </source>
</evidence>
<reference evidence="1 2" key="1">
    <citation type="submission" date="2018-08" db="EMBL/GenBank/DDBJ databases">
        <title>Isolation, diversity and antifungal activity of Actinobacteria from cow dung.</title>
        <authorList>
            <person name="Ling L."/>
        </authorList>
    </citation>
    <scope>NUCLEOTIDE SEQUENCE [LARGE SCALE GENOMIC DNA]</scope>
    <source>
        <strain evidence="1 2">NEAU-LLE</strain>
    </source>
</reference>
<sequence>MAAEKVKIDYDLLSGVRESITRIIAELEDAPERNGDVAGAIGAPYERAQLGSLASDFRGSWEPKRDDLIAALDGVGTRLDAVIESYSELDEGA</sequence>
<name>A0A371NQF3_9MICO</name>
<dbReference type="RefSeq" id="WP_116243396.1">
    <property type="nucleotide sequence ID" value="NZ_QUAB01000048.1"/>
</dbReference>
<accession>A0A371NQF3</accession>
<dbReference type="AlphaFoldDB" id="A0A371NQF3"/>
<organism evidence="1 2">
    <name type="scientific">Microbacterium bovistercoris</name>
    <dbReference type="NCBI Taxonomy" id="2293570"/>
    <lineage>
        <taxon>Bacteria</taxon>
        <taxon>Bacillati</taxon>
        <taxon>Actinomycetota</taxon>
        <taxon>Actinomycetes</taxon>
        <taxon>Micrococcales</taxon>
        <taxon>Microbacteriaceae</taxon>
        <taxon>Microbacterium</taxon>
    </lineage>
</organism>
<dbReference type="EMBL" id="QUAB01000048">
    <property type="protein sequence ID" value="REJ03875.1"/>
    <property type="molecule type" value="Genomic_DNA"/>
</dbReference>
<dbReference type="Proteomes" id="UP000262172">
    <property type="component" value="Unassembled WGS sequence"/>
</dbReference>